<dbReference type="AlphaFoldDB" id="A0A8T0VUU5"/>
<gene>
    <name evidence="2" type="ORF">PVAP13_2NG651400</name>
</gene>
<dbReference type="Proteomes" id="UP000823388">
    <property type="component" value="Chromosome 2N"/>
</dbReference>
<comment type="caution">
    <text evidence="2">The sequence shown here is derived from an EMBL/GenBank/DDBJ whole genome shotgun (WGS) entry which is preliminary data.</text>
</comment>
<sequence>MGENAIEMTLGSNGKSRGRSCPVQASEAKSMDHASGAS</sequence>
<evidence type="ECO:0000256" key="1">
    <source>
        <dbReference type="SAM" id="MobiDB-lite"/>
    </source>
</evidence>
<accession>A0A8T0VUU5</accession>
<evidence type="ECO:0000313" key="2">
    <source>
        <dbReference type="EMBL" id="KAG2638665.1"/>
    </source>
</evidence>
<name>A0A8T0VUU5_PANVG</name>
<proteinExistence type="predicted"/>
<feature type="region of interest" description="Disordered" evidence="1">
    <location>
        <begin position="1"/>
        <end position="38"/>
    </location>
</feature>
<evidence type="ECO:0000313" key="3">
    <source>
        <dbReference type="Proteomes" id="UP000823388"/>
    </source>
</evidence>
<reference evidence="2" key="1">
    <citation type="submission" date="2020-05" db="EMBL/GenBank/DDBJ databases">
        <title>WGS assembly of Panicum virgatum.</title>
        <authorList>
            <person name="Lovell J.T."/>
            <person name="Jenkins J."/>
            <person name="Shu S."/>
            <person name="Juenger T.E."/>
            <person name="Schmutz J."/>
        </authorList>
    </citation>
    <scope>NUCLEOTIDE SEQUENCE</scope>
    <source>
        <strain evidence="2">AP13</strain>
    </source>
</reference>
<organism evidence="2 3">
    <name type="scientific">Panicum virgatum</name>
    <name type="common">Blackwell switchgrass</name>
    <dbReference type="NCBI Taxonomy" id="38727"/>
    <lineage>
        <taxon>Eukaryota</taxon>
        <taxon>Viridiplantae</taxon>
        <taxon>Streptophyta</taxon>
        <taxon>Embryophyta</taxon>
        <taxon>Tracheophyta</taxon>
        <taxon>Spermatophyta</taxon>
        <taxon>Magnoliopsida</taxon>
        <taxon>Liliopsida</taxon>
        <taxon>Poales</taxon>
        <taxon>Poaceae</taxon>
        <taxon>PACMAD clade</taxon>
        <taxon>Panicoideae</taxon>
        <taxon>Panicodae</taxon>
        <taxon>Paniceae</taxon>
        <taxon>Panicinae</taxon>
        <taxon>Panicum</taxon>
        <taxon>Panicum sect. Hiantes</taxon>
    </lineage>
</organism>
<dbReference type="EMBL" id="CM029040">
    <property type="protein sequence ID" value="KAG2638665.1"/>
    <property type="molecule type" value="Genomic_DNA"/>
</dbReference>
<keyword evidence="3" id="KW-1185">Reference proteome</keyword>
<protein>
    <submittedName>
        <fullName evidence="2">Uncharacterized protein</fullName>
    </submittedName>
</protein>